<dbReference type="SUPFAM" id="SSF46785">
    <property type="entry name" value="Winged helix' DNA-binding domain"/>
    <property type="match status" value="1"/>
</dbReference>
<sequence length="219" mass="23579">MNAGDVSAAVQAFCRIVVKPDWDGLRKYLHAERDTRGRILTTGGVERLLSTLHPRVTWRSPVLEVPGAHGEDVHLNGRRLLLAPSFFMADRPAMFIENDQVNDQPMLIFSAQPELKTVTEMWGIRGRSGGDGALCALVGRTRAAVLNALSDSSTTGELAERLGISAAGVSQHTGVLRSAGLITTRRNRNSVMHSITPLGVSLISGGGPQSGLWQIEHVV</sequence>
<dbReference type="InterPro" id="IPR001845">
    <property type="entry name" value="HTH_ArsR_DNA-bd_dom"/>
</dbReference>
<keyword evidence="3" id="KW-0804">Transcription</keyword>
<dbReference type="Gene3D" id="1.10.10.10">
    <property type="entry name" value="Winged helix-like DNA-binding domain superfamily/Winged helix DNA-binding domain"/>
    <property type="match status" value="1"/>
</dbReference>
<keyword evidence="2" id="KW-0238">DNA-binding</keyword>
<gene>
    <name evidence="5" type="ORF">CFN78_10490</name>
</gene>
<dbReference type="GO" id="GO:0003700">
    <property type="term" value="F:DNA-binding transcription factor activity"/>
    <property type="evidence" value="ECO:0007669"/>
    <property type="project" value="InterPro"/>
</dbReference>
<dbReference type="InterPro" id="IPR051011">
    <property type="entry name" value="Metal_resp_trans_reg"/>
</dbReference>
<dbReference type="AlphaFoldDB" id="A0A263D6S3"/>
<evidence type="ECO:0000259" key="4">
    <source>
        <dbReference type="SMART" id="SM00418"/>
    </source>
</evidence>
<dbReference type="SMART" id="SM00418">
    <property type="entry name" value="HTH_ARSR"/>
    <property type="match status" value="1"/>
</dbReference>
<dbReference type="PANTHER" id="PTHR43132:SF8">
    <property type="entry name" value="HTH-TYPE TRANSCRIPTIONAL REGULATOR KMTR"/>
    <property type="match status" value="1"/>
</dbReference>
<protein>
    <recommendedName>
        <fullName evidence="4">HTH arsR-type domain-containing protein</fullName>
    </recommendedName>
</protein>
<dbReference type="InParanoid" id="A0A263D6S3"/>
<dbReference type="Pfam" id="PF12840">
    <property type="entry name" value="HTH_20"/>
    <property type="match status" value="1"/>
</dbReference>
<keyword evidence="1" id="KW-0805">Transcription regulation</keyword>
<dbReference type="InterPro" id="IPR036390">
    <property type="entry name" value="WH_DNA-bd_sf"/>
</dbReference>
<dbReference type="InterPro" id="IPR011991">
    <property type="entry name" value="ArsR-like_HTH"/>
</dbReference>
<evidence type="ECO:0000313" key="5">
    <source>
        <dbReference type="EMBL" id="OZM73277.1"/>
    </source>
</evidence>
<dbReference type="Proteomes" id="UP000242444">
    <property type="component" value="Unassembled WGS sequence"/>
</dbReference>
<keyword evidence="6" id="KW-1185">Reference proteome</keyword>
<proteinExistence type="predicted"/>
<comment type="caution">
    <text evidence="5">The sequence shown here is derived from an EMBL/GenBank/DDBJ whole genome shotgun (WGS) entry which is preliminary data.</text>
</comment>
<evidence type="ECO:0000256" key="2">
    <source>
        <dbReference type="ARBA" id="ARBA00023125"/>
    </source>
</evidence>
<dbReference type="InterPro" id="IPR036388">
    <property type="entry name" value="WH-like_DNA-bd_sf"/>
</dbReference>
<organism evidence="5 6">
    <name type="scientific">Amycolatopsis antarctica</name>
    <dbReference type="NCBI Taxonomy" id="1854586"/>
    <lineage>
        <taxon>Bacteria</taxon>
        <taxon>Bacillati</taxon>
        <taxon>Actinomycetota</taxon>
        <taxon>Actinomycetes</taxon>
        <taxon>Pseudonocardiales</taxon>
        <taxon>Pseudonocardiaceae</taxon>
        <taxon>Amycolatopsis</taxon>
    </lineage>
</organism>
<name>A0A263D6S3_9PSEU</name>
<dbReference type="PANTHER" id="PTHR43132">
    <property type="entry name" value="ARSENICAL RESISTANCE OPERON REPRESSOR ARSR-RELATED"/>
    <property type="match status" value="1"/>
</dbReference>
<dbReference type="CDD" id="cd00090">
    <property type="entry name" value="HTH_ARSR"/>
    <property type="match status" value="1"/>
</dbReference>
<evidence type="ECO:0000256" key="3">
    <source>
        <dbReference type="ARBA" id="ARBA00023163"/>
    </source>
</evidence>
<dbReference type="EMBL" id="NKYE01000005">
    <property type="protein sequence ID" value="OZM73277.1"/>
    <property type="molecule type" value="Genomic_DNA"/>
</dbReference>
<feature type="domain" description="HTH arsR-type" evidence="4">
    <location>
        <begin position="132"/>
        <end position="204"/>
    </location>
</feature>
<evidence type="ECO:0000313" key="6">
    <source>
        <dbReference type="Proteomes" id="UP000242444"/>
    </source>
</evidence>
<dbReference type="GO" id="GO:0003677">
    <property type="term" value="F:DNA binding"/>
    <property type="evidence" value="ECO:0007669"/>
    <property type="project" value="UniProtKB-KW"/>
</dbReference>
<evidence type="ECO:0000256" key="1">
    <source>
        <dbReference type="ARBA" id="ARBA00023015"/>
    </source>
</evidence>
<accession>A0A263D6S3</accession>
<reference evidence="5 6" key="1">
    <citation type="submission" date="2017-07" db="EMBL/GenBank/DDBJ databases">
        <title>Amycolatopsis antarcticus sp. nov., isolated from the surface of an Antarcticus brown macroalga.</title>
        <authorList>
            <person name="Wang J."/>
            <person name="Leiva S."/>
            <person name="Huang J."/>
            <person name="Huang Y."/>
        </authorList>
    </citation>
    <scope>NUCLEOTIDE SEQUENCE [LARGE SCALE GENOMIC DNA]</scope>
    <source>
        <strain evidence="5 6">AU-G6</strain>
    </source>
</reference>